<dbReference type="EMBL" id="MU251248">
    <property type="protein sequence ID" value="KAG9256438.1"/>
    <property type="molecule type" value="Genomic_DNA"/>
</dbReference>
<feature type="region of interest" description="Disordered" evidence="1">
    <location>
        <begin position="1"/>
        <end position="20"/>
    </location>
</feature>
<name>A0A9P8CR76_9HYPO</name>
<accession>A0A9P8CR76</accession>
<proteinExistence type="predicted"/>
<dbReference type="Proteomes" id="UP000887229">
    <property type="component" value="Unassembled WGS sequence"/>
</dbReference>
<evidence type="ECO:0000256" key="1">
    <source>
        <dbReference type="SAM" id="MobiDB-lite"/>
    </source>
</evidence>
<dbReference type="GeneID" id="70294047"/>
<feature type="compositionally biased region" description="Low complexity" evidence="1">
    <location>
        <begin position="1"/>
        <end position="17"/>
    </location>
</feature>
<dbReference type="InterPro" id="IPR014756">
    <property type="entry name" value="Ig_E-set"/>
</dbReference>
<evidence type="ECO:0000313" key="3">
    <source>
        <dbReference type="Proteomes" id="UP000887229"/>
    </source>
</evidence>
<keyword evidence="3" id="KW-1185">Reference proteome</keyword>
<dbReference type="PANTHER" id="PTHR31904">
    <property type="entry name" value="BYPASS OF STOP CODON PROTEIN 5-RELATED"/>
    <property type="match status" value="1"/>
</dbReference>
<dbReference type="InterPro" id="IPR039634">
    <property type="entry name" value="Bul1-like"/>
</dbReference>
<comment type="caution">
    <text evidence="2">The sequence shown here is derived from an EMBL/GenBank/DDBJ whole genome shotgun (WGS) entry which is preliminary data.</text>
</comment>
<organism evidence="2 3">
    <name type="scientific">Emericellopsis atlantica</name>
    <dbReference type="NCBI Taxonomy" id="2614577"/>
    <lineage>
        <taxon>Eukaryota</taxon>
        <taxon>Fungi</taxon>
        <taxon>Dikarya</taxon>
        <taxon>Ascomycota</taxon>
        <taxon>Pezizomycotina</taxon>
        <taxon>Sordariomycetes</taxon>
        <taxon>Hypocreomycetidae</taxon>
        <taxon>Hypocreales</taxon>
        <taxon>Bionectriaceae</taxon>
        <taxon>Emericellopsis</taxon>
    </lineage>
</organism>
<gene>
    <name evidence="2" type="ORF">F5Z01DRAFT_650172</name>
</gene>
<dbReference type="Gene3D" id="2.60.40.640">
    <property type="match status" value="1"/>
</dbReference>
<dbReference type="OrthoDB" id="2283785at2759"/>
<dbReference type="RefSeq" id="XP_046120362.1">
    <property type="nucleotide sequence ID" value="XM_046263144.1"/>
</dbReference>
<protein>
    <submittedName>
        <fullName evidence="2">Arrestin-like protein</fullName>
    </submittedName>
</protein>
<evidence type="ECO:0000313" key="2">
    <source>
        <dbReference type="EMBL" id="KAG9256438.1"/>
    </source>
</evidence>
<dbReference type="PANTHER" id="PTHR31904:SF1">
    <property type="entry name" value="BYPASS OF STOP CODON PROTEIN 5-RELATED"/>
    <property type="match status" value="1"/>
</dbReference>
<reference evidence="2" key="1">
    <citation type="journal article" date="2021" name="IMA Fungus">
        <title>Genomic characterization of three marine fungi, including Emericellopsis atlantica sp. nov. with signatures of a generalist lifestyle and marine biomass degradation.</title>
        <authorList>
            <person name="Hagestad O.C."/>
            <person name="Hou L."/>
            <person name="Andersen J.H."/>
            <person name="Hansen E.H."/>
            <person name="Altermark B."/>
            <person name="Li C."/>
            <person name="Kuhnert E."/>
            <person name="Cox R.J."/>
            <person name="Crous P.W."/>
            <person name="Spatafora J.W."/>
            <person name="Lail K."/>
            <person name="Amirebrahimi M."/>
            <person name="Lipzen A."/>
            <person name="Pangilinan J."/>
            <person name="Andreopoulos W."/>
            <person name="Hayes R.D."/>
            <person name="Ng V."/>
            <person name="Grigoriev I.V."/>
            <person name="Jackson S.A."/>
            <person name="Sutton T.D.S."/>
            <person name="Dobson A.D.W."/>
            <person name="Rama T."/>
        </authorList>
    </citation>
    <scope>NUCLEOTIDE SEQUENCE</scope>
    <source>
        <strain evidence="2">TS7</strain>
    </source>
</reference>
<dbReference type="InterPro" id="IPR014752">
    <property type="entry name" value="Arrestin-like_C"/>
</dbReference>
<dbReference type="AlphaFoldDB" id="A0A9P8CR76"/>
<feature type="region of interest" description="Disordered" evidence="1">
    <location>
        <begin position="336"/>
        <end position="386"/>
    </location>
</feature>
<dbReference type="SUPFAM" id="SSF81296">
    <property type="entry name" value="E set domains"/>
    <property type="match status" value="1"/>
</dbReference>
<feature type="compositionally biased region" description="Basic residues" evidence="1">
    <location>
        <begin position="377"/>
        <end position="386"/>
    </location>
</feature>
<sequence>MSDSRGPGRPKAKAAAASNKPVQVEIKMEQHFTSRIYTSGSTVRGNAVIHCQKDTPFDNIDIVFTGTAATRLDFVQSYTTNAVRTFMKLRMPIPDDDMPSPRICKAGETYTIPFHFVVPHQLTMGACKHASAAPAVQDQHLRMPPTVGYWDGDDQAPDMTHIEYAVRAKVIGARTAPDSPKALFEGKKILKVLPASPEEPPLDITKVDERYCLSKTKTFRKNLLGAKAGDLTATTSQPSAAMLHGDGFGARGTTATVNLEFAPTSSDAAPPKINSVQGKLLSTTFFGSASSDTLPNLGPKTMYTHHQVLTYSATASLFHTRPDKINWVQRPAPMVRRDSGYETAGSPAEMTDEEAEATAAAPRGRNSRRGSKDHTNKKAKSVAPAVRHRATVSLPVEIPISNKRMFLPTFHNCIMSRTYALQLVLSVGPSNTTMTLHVPLQLGVETLYDPETFEELPSFDAAMEQAQREEAEDYLTPRIMQAARPPQMSVLPGYQEATQSVAVA</sequence>